<comment type="caution">
    <text evidence="3">The sequence shown here is derived from an EMBL/GenBank/DDBJ whole genome shotgun (WGS) entry which is preliminary data.</text>
</comment>
<keyword evidence="1" id="KW-0488">Methylation</keyword>
<dbReference type="Pfam" id="PF07963">
    <property type="entry name" value="N_methyl"/>
    <property type="match status" value="1"/>
</dbReference>
<keyword evidence="2" id="KW-0812">Transmembrane</keyword>
<gene>
    <name evidence="3" type="ORF">E4O92_04200</name>
</gene>
<dbReference type="NCBIfam" id="TIGR02532">
    <property type="entry name" value="IV_pilin_GFxxxE"/>
    <property type="match status" value="1"/>
</dbReference>
<dbReference type="EMBL" id="SPUM01000026">
    <property type="protein sequence ID" value="TFW34410.1"/>
    <property type="molecule type" value="Genomic_DNA"/>
</dbReference>
<evidence type="ECO:0000313" key="3">
    <source>
        <dbReference type="EMBL" id="TFW34410.1"/>
    </source>
</evidence>
<keyword evidence="4" id="KW-1185">Reference proteome</keyword>
<dbReference type="InterPro" id="IPR000983">
    <property type="entry name" value="Bac_GSPG_pilin"/>
</dbReference>
<keyword evidence="2" id="KW-0472">Membrane</keyword>
<protein>
    <submittedName>
        <fullName evidence="3">Type II secretion system protein</fullName>
    </submittedName>
</protein>
<evidence type="ECO:0000256" key="1">
    <source>
        <dbReference type="ARBA" id="ARBA00022481"/>
    </source>
</evidence>
<evidence type="ECO:0000256" key="2">
    <source>
        <dbReference type="SAM" id="Phobius"/>
    </source>
</evidence>
<evidence type="ECO:0000313" key="4">
    <source>
        <dbReference type="Proteomes" id="UP000297258"/>
    </source>
</evidence>
<dbReference type="RefSeq" id="WP_135188495.1">
    <property type="nucleotide sequence ID" value="NZ_SPUM01000026.1"/>
</dbReference>
<accession>A0A4Y9T8U7</accession>
<organism evidence="3 4">
    <name type="scientific">Massilia horti</name>
    <dbReference type="NCBI Taxonomy" id="2562153"/>
    <lineage>
        <taxon>Bacteria</taxon>
        <taxon>Pseudomonadati</taxon>
        <taxon>Pseudomonadota</taxon>
        <taxon>Betaproteobacteria</taxon>
        <taxon>Burkholderiales</taxon>
        <taxon>Oxalobacteraceae</taxon>
        <taxon>Telluria group</taxon>
        <taxon>Massilia</taxon>
    </lineage>
</organism>
<dbReference type="Proteomes" id="UP000297258">
    <property type="component" value="Unassembled WGS sequence"/>
</dbReference>
<dbReference type="InterPro" id="IPR012902">
    <property type="entry name" value="N_methyl_site"/>
</dbReference>
<reference evidence="3 4" key="1">
    <citation type="submission" date="2019-03" db="EMBL/GenBank/DDBJ databases">
        <title>Draft genome of Massilia hortus sp. nov., a novel bacterial species of the Oxalobacteraceae family.</title>
        <authorList>
            <person name="Peta V."/>
            <person name="Raths R."/>
            <person name="Bucking H."/>
        </authorList>
    </citation>
    <scope>NUCLEOTIDE SEQUENCE [LARGE SCALE GENOMIC DNA]</scope>
    <source>
        <strain evidence="3 4">ONC3</strain>
    </source>
</reference>
<feature type="transmembrane region" description="Helical" evidence="2">
    <location>
        <begin position="21"/>
        <end position="42"/>
    </location>
</feature>
<dbReference type="GO" id="GO:0015627">
    <property type="term" value="C:type II protein secretion system complex"/>
    <property type="evidence" value="ECO:0007669"/>
    <property type="project" value="InterPro"/>
</dbReference>
<dbReference type="SUPFAM" id="SSF54523">
    <property type="entry name" value="Pili subunits"/>
    <property type="match status" value="1"/>
</dbReference>
<dbReference type="PRINTS" id="PR00813">
    <property type="entry name" value="BCTERIALGSPG"/>
</dbReference>
<proteinExistence type="predicted"/>
<sequence>MGGVSAPRARFRWDREQGFTIIELLVTVVIVSVLAGAALPMAELVNRRNKEQDLRRNLMSIREALDAYKRAYDEGRIAPVPGDSGYPPALATLVNGVQDAKNPTGAKLYFLRRLPRDPFAPDLQVPSEATWGRRSYDSSASEPKEGRDVYDVYSLAPGNGLNGIPYREW</sequence>
<dbReference type="Gene3D" id="3.30.700.10">
    <property type="entry name" value="Glycoprotein, Type 4 Pilin"/>
    <property type="match status" value="1"/>
</dbReference>
<dbReference type="GO" id="GO:0015628">
    <property type="term" value="P:protein secretion by the type II secretion system"/>
    <property type="evidence" value="ECO:0007669"/>
    <property type="project" value="InterPro"/>
</dbReference>
<keyword evidence="2" id="KW-1133">Transmembrane helix</keyword>
<dbReference type="InterPro" id="IPR045584">
    <property type="entry name" value="Pilin-like"/>
</dbReference>
<name>A0A4Y9T8U7_9BURK</name>
<dbReference type="OrthoDB" id="9790526at2"/>
<dbReference type="AlphaFoldDB" id="A0A4Y9T8U7"/>